<dbReference type="PANTHER" id="PTHR47619">
    <property type="entry name" value="METALLO-HYDROLASE YYCJ-RELATED"/>
    <property type="match status" value="1"/>
</dbReference>
<dbReference type="AlphaFoldDB" id="A0A921II36"/>
<evidence type="ECO:0000313" key="3">
    <source>
        <dbReference type="Proteomes" id="UP000782880"/>
    </source>
</evidence>
<dbReference type="InterPro" id="IPR052533">
    <property type="entry name" value="WalJ/YycJ-like"/>
</dbReference>
<dbReference type="PANTHER" id="PTHR47619:SF1">
    <property type="entry name" value="EXODEOXYRIBONUCLEASE WALJ"/>
    <property type="match status" value="1"/>
</dbReference>
<dbReference type="SMART" id="SM00849">
    <property type="entry name" value="Lactamase_B"/>
    <property type="match status" value="1"/>
</dbReference>
<feature type="domain" description="Metallo-beta-lactamase" evidence="1">
    <location>
        <begin position="12"/>
        <end position="190"/>
    </location>
</feature>
<proteinExistence type="predicted"/>
<comment type="caution">
    <text evidence="2">The sequence shown here is derived from an EMBL/GenBank/DDBJ whole genome shotgun (WGS) entry which is preliminary data.</text>
</comment>
<evidence type="ECO:0000313" key="2">
    <source>
        <dbReference type="EMBL" id="HJG27184.1"/>
    </source>
</evidence>
<reference evidence="2" key="2">
    <citation type="submission" date="2021-09" db="EMBL/GenBank/DDBJ databases">
        <authorList>
            <person name="Gilroy R."/>
        </authorList>
    </citation>
    <scope>NUCLEOTIDE SEQUENCE</scope>
    <source>
        <strain evidence="2">ChiBcec21-2208</strain>
    </source>
</reference>
<protein>
    <submittedName>
        <fullName evidence="2">MBL fold metallo-hydrolase</fullName>
    </submittedName>
</protein>
<dbReference type="SUPFAM" id="SSF56281">
    <property type="entry name" value="Metallo-hydrolase/oxidoreductase"/>
    <property type="match status" value="1"/>
</dbReference>
<accession>A0A921II36</accession>
<sequence length="263" mass="28327">MALFTTLYSGSSGNCGLILHDREYLLVDMGKSCRTTMTALRKLDLAISDCAGILITHEHSDHVAGLDTFLKKHPIPVFSSADTLDTLTSRGTLPPAVEAVAVDGGQTLDVGSFRVTAFPTSHDVPCCGYRIVTPDQRKMAIATDLGVLTPVVEDNLMGCDLVALEANYDAFSLHGGPYPYYLKKRIASDRGHLDNKACAAAILDLIQEGCKKFALCHLSQTNNSPELALTTVYNVLLAAGIQPGKDVIVQAQTRNDISPFLEF</sequence>
<dbReference type="Gene3D" id="3.60.15.10">
    <property type="entry name" value="Ribonuclease Z/Hydroxyacylglutathione hydrolase-like"/>
    <property type="match status" value="1"/>
</dbReference>
<dbReference type="InterPro" id="IPR001279">
    <property type="entry name" value="Metallo-B-lactamas"/>
</dbReference>
<gene>
    <name evidence="2" type="ORF">K8V20_00845</name>
</gene>
<dbReference type="Proteomes" id="UP000782880">
    <property type="component" value="Unassembled WGS sequence"/>
</dbReference>
<dbReference type="Pfam" id="PF12706">
    <property type="entry name" value="Lactamase_B_2"/>
    <property type="match status" value="1"/>
</dbReference>
<evidence type="ECO:0000259" key="1">
    <source>
        <dbReference type="SMART" id="SM00849"/>
    </source>
</evidence>
<reference evidence="2" key="1">
    <citation type="journal article" date="2021" name="PeerJ">
        <title>Extensive microbial diversity within the chicken gut microbiome revealed by metagenomics and culture.</title>
        <authorList>
            <person name="Gilroy R."/>
            <person name="Ravi A."/>
            <person name="Getino M."/>
            <person name="Pursley I."/>
            <person name="Horton D.L."/>
            <person name="Alikhan N.F."/>
            <person name="Baker D."/>
            <person name="Gharbi K."/>
            <person name="Hall N."/>
            <person name="Watson M."/>
            <person name="Adriaenssens E.M."/>
            <person name="Foster-Nyarko E."/>
            <person name="Jarju S."/>
            <person name="Secka A."/>
            <person name="Antonio M."/>
            <person name="Oren A."/>
            <person name="Chaudhuri R.R."/>
            <person name="La Ragione R."/>
            <person name="Hildebrand F."/>
            <person name="Pallen M.J."/>
        </authorList>
    </citation>
    <scope>NUCLEOTIDE SEQUENCE</scope>
    <source>
        <strain evidence="2">ChiBcec21-2208</strain>
    </source>
</reference>
<dbReference type="EMBL" id="DYVE01000027">
    <property type="protein sequence ID" value="HJG27184.1"/>
    <property type="molecule type" value="Genomic_DNA"/>
</dbReference>
<organism evidence="2 3">
    <name type="scientific">Subdoligranulum variabile</name>
    <dbReference type="NCBI Taxonomy" id="214851"/>
    <lineage>
        <taxon>Bacteria</taxon>
        <taxon>Bacillati</taxon>
        <taxon>Bacillota</taxon>
        <taxon>Clostridia</taxon>
        <taxon>Eubacteriales</taxon>
        <taxon>Oscillospiraceae</taxon>
        <taxon>Subdoligranulum</taxon>
    </lineage>
</organism>
<dbReference type="InterPro" id="IPR036866">
    <property type="entry name" value="RibonucZ/Hydroxyglut_hydro"/>
</dbReference>
<name>A0A921II36_9FIRM</name>